<dbReference type="PATRIC" id="fig|888050.3.peg.463"/>
<proteinExistence type="predicted"/>
<dbReference type="InterPro" id="IPR013783">
    <property type="entry name" value="Ig-like_fold"/>
</dbReference>
<dbReference type="GO" id="GO:0004806">
    <property type="term" value="F:triacylglycerol lipase activity"/>
    <property type="evidence" value="ECO:0007669"/>
    <property type="project" value="TreeGrafter"/>
</dbReference>
<dbReference type="GO" id="GO:0019433">
    <property type="term" value="P:triglyceride catabolic process"/>
    <property type="evidence" value="ECO:0007669"/>
    <property type="project" value="TreeGrafter"/>
</dbReference>
<evidence type="ECO:0000256" key="4">
    <source>
        <dbReference type="PIRSR" id="PIRSR637460-1"/>
    </source>
</evidence>
<dbReference type="InterPro" id="IPR002035">
    <property type="entry name" value="VWF_A"/>
</dbReference>
<keyword evidence="7" id="KW-1133">Transmembrane helix</keyword>
<evidence type="ECO:0000256" key="3">
    <source>
        <dbReference type="ARBA" id="ARBA00022729"/>
    </source>
</evidence>
<accession>N6W8C2</accession>
<dbReference type="PANTHER" id="PTHR37981:SF1">
    <property type="entry name" value="SGNH HYDROLASE-TYPE ESTERASE DOMAIN-CONTAINING PROTEIN"/>
    <property type="match status" value="1"/>
</dbReference>
<dbReference type="Pfam" id="PF25106">
    <property type="entry name" value="VWA_4"/>
    <property type="match status" value="1"/>
</dbReference>
<dbReference type="GO" id="GO:0005975">
    <property type="term" value="P:carbohydrate metabolic process"/>
    <property type="evidence" value="ECO:0007669"/>
    <property type="project" value="UniProtKB-ARBA"/>
</dbReference>
<evidence type="ECO:0000256" key="7">
    <source>
        <dbReference type="SAM" id="Phobius"/>
    </source>
</evidence>
<dbReference type="CDD" id="cd00198">
    <property type="entry name" value="vWFA"/>
    <property type="match status" value="1"/>
</dbReference>
<dbReference type="Pfam" id="PF13472">
    <property type="entry name" value="Lipase_GDSL_2"/>
    <property type="match status" value="1"/>
</dbReference>
<dbReference type="SUPFAM" id="SSF49299">
    <property type="entry name" value="PKD domain"/>
    <property type="match status" value="1"/>
</dbReference>
<name>N6W8C2_9ACTO</name>
<feature type="domain" description="PKD" evidence="8">
    <location>
        <begin position="528"/>
        <end position="620"/>
    </location>
</feature>
<evidence type="ECO:0000259" key="8">
    <source>
        <dbReference type="PROSITE" id="PS50093"/>
    </source>
</evidence>
<gene>
    <name evidence="10" type="ORF">HMPREF9004_0475</name>
</gene>
<dbReference type="InterPro" id="IPR013830">
    <property type="entry name" value="SGNH_hydro"/>
</dbReference>
<dbReference type="InterPro" id="IPR056861">
    <property type="entry name" value="HMCN1-like_VWA"/>
</dbReference>
<dbReference type="OrthoDB" id="5503950at2"/>
<comment type="caution">
    <text evidence="10">The sequence shown here is derived from an EMBL/GenBank/DDBJ whole genome shotgun (WGS) entry which is preliminary data.</text>
</comment>
<dbReference type="SUPFAM" id="SSF52266">
    <property type="entry name" value="SGNH hydrolase"/>
    <property type="match status" value="1"/>
</dbReference>
<evidence type="ECO:0000313" key="11">
    <source>
        <dbReference type="Proteomes" id="UP000013015"/>
    </source>
</evidence>
<keyword evidence="3" id="KW-0732">Signal</keyword>
<keyword evidence="5" id="KW-1015">Disulfide bond</keyword>
<dbReference type="HOGENOM" id="CLU_354008_0_0_11"/>
<organism evidence="10 11">
    <name type="scientific">Schaalia cardiffensis F0333</name>
    <dbReference type="NCBI Taxonomy" id="888050"/>
    <lineage>
        <taxon>Bacteria</taxon>
        <taxon>Bacillati</taxon>
        <taxon>Actinomycetota</taxon>
        <taxon>Actinomycetes</taxon>
        <taxon>Actinomycetales</taxon>
        <taxon>Actinomycetaceae</taxon>
        <taxon>Schaalia</taxon>
    </lineage>
</organism>
<dbReference type="eggNOG" id="COG2755">
    <property type="taxonomic scope" value="Bacteria"/>
</dbReference>
<comment type="subcellular location">
    <subcellularLocation>
        <location evidence="1">Secreted</location>
    </subcellularLocation>
</comment>
<feature type="disulfide bond" evidence="5">
    <location>
        <begin position="130"/>
        <end position="141"/>
    </location>
</feature>
<sequence length="718" mass="75957">MRLRSLIAASGILGLAIGMLATPPALGDEVNLRLNAVVIGDSYSAGNGAGAYEPGTEKTSYRSTRNWARVYTSWLNEHGIHTTLTNLAASGSVTANVLNEQIPQISKETDLVMLTIGGNDLEFSRIVSDCFAAGIRSRGACVEALDNAEAGLDAAIGNTRRIFDKVNEKIGDDGHMILLAYPLLATTRQYALASCEEWWLVFGTPTCVRWESTEIGSRVRELGNLATHKQKELVDSWNASHAMKVSYIDSVPSAFAGHEPDPSALHRNPARWINEFFETEGIESGGSTTSSWTIDRNHFYHPNITGHQMMAREIQENIGVSFSAEPINPGSGDIDVVFVVDATGSMTDDIDAVRSNVSGILTKLASVTDSYRVALVTYKDFSDSGGDPGDYPSQVNLDFTTDADALRSALGNLEVTGGGDWPETVYSGVTSALNLSWRSGVRKIAIVLGDAPAKEPEPHTGHDAHSVAVHALEVDPVEVYAIDTGSLTSSFSNVQDLVDETGGSTFLLDSSSDIPTLITEAMTTALSKPFGWLQGPIIGEVGETLEFDARGSYAIGSVLTSYEWDFDSDGVIDETTTSGLVEHAFAAPFTGTASVTVTDALGAMSRGSAPISVTIPPEPEPEPEIPEDKPGVLELLDGEPLPTPGDGSQSGVPSGPQSGEPTPTPDETVTTPPQAPTPTKTGTIARTGATSDSVGTLALAFAALGALAIGFVRVNRRR</sequence>
<dbReference type="RefSeq" id="WP_005962206.1">
    <property type="nucleotide sequence ID" value="NZ_CP040505.1"/>
</dbReference>
<dbReference type="Gene3D" id="3.40.50.410">
    <property type="entry name" value="von Willebrand factor, type A domain"/>
    <property type="match status" value="1"/>
</dbReference>
<evidence type="ECO:0000313" key="10">
    <source>
        <dbReference type="EMBL" id="ENO18805.1"/>
    </source>
</evidence>
<feature type="compositionally biased region" description="Low complexity" evidence="6">
    <location>
        <begin position="644"/>
        <end position="683"/>
    </location>
</feature>
<feature type="active site" evidence="4">
    <location>
        <position position="301"/>
    </location>
</feature>
<protein>
    <submittedName>
        <fullName evidence="10">Uncharacterized protein</fullName>
    </submittedName>
</protein>
<dbReference type="PROSITE" id="PS50234">
    <property type="entry name" value="VWFA"/>
    <property type="match status" value="1"/>
</dbReference>
<dbReference type="PANTHER" id="PTHR37981">
    <property type="entry name" value="LIPASE 2"/>
    <property type="match status" value="1"/>
</dbReference>
<dbReference type="Proteomes" id="UP000013015">
    <property type="component" value="Unassembled WGS sequence"/>
</dbReference>
<evidence type="ECO:0000256" key="2">
    <source>
        <dbReference type="ARBA" id="ARBA00022525"/>
    </source>
</evidence>
<dbReference type="EMBL" id="AQHZ01000007">
    <property type="protein sequence ID" value="ENO18805.1"/>
    <property type="molecule type" value="Genomic_DNA"/>
</dbReference>
<dbReference type="STRING" id="888050.HMPREF9004_0475"/>
<keyword evidence="11" id="KW-1185">Reference proteome</keyword>
<dbReference type="eggNOG" id="COG3291">
    <property type="taxonomic scope" value="Bacteria"/>
</dbReference>
<dbReference type="SUPFAM" id="SSF53300">
    <property type="entry name" value="vWA-like"/>
    <property type="match status" value="1"/>
</dbReference>
<dbReference type="InterPro" id="IPR000601">
    <property type="entry name" value="PKD_dom"/>
</dbReference>
<evidence type="ECO:0000259" key="9">
    <source>
        <dbReference type="PROSITE" id="PS50234"/>
    </source>
</evidence>
<dbReference type="InterPro" id="IPR035986">
    <property type="entry name" value="PKD_dom_sf"/>
</dbReference>
<feature type="region of interest" description="Disordered" evidence="6">
    <location>
        <begin position="609"/>
        <end position="687"/>
    </location>
</feature>
<dbReference type="InterPro" id="IPR036465">
    <property type="entry name" value="vWFA_dom_sf"/>
</dbReference>
<dbReference type="SMART" id="SM00327">
    <property type="entry name" value="VWA"/>
    <property type="match status" value="1"/>
</dbReference>
<dbReference type="Pfam" id="PF18911">
    <property type="entry name" value="PKD_4"/>
    <property type="match status" value="1"/>
</dbReference>
<keyword evidence="7" id="KW-0812">Transmembrane</keyword>
<keyword evidence="7" id="KW-0472">Membrane</keyword>
<feature type="transmembrane region" description="Helical" evidence="7">
    <location>
        <begin position="694"/>
        <end position="714"/>
    </location>
</feature>
<dbReference type="Gene3D" id="3.40.50.1110">
    <property type="entry name" value="SGNH hydrolase"/>
    <property type="match status" value="1"/>
</dbReference>
<dbReference type="InterPro" id="IPR036514">
    <property type="entry name" value="SGNH_hydro_sf"/>
</dbReference>
<keyword evidence="2" id="KW-0964">Secreted</keyword>
<evidence type="ECO:0000256" key="6">
    <source>
        <dbReference type="SAM" id="MobiDB-lite"/>
    </source>
</evidence>
<dbReference type="AlphaFoldDB" id="N6W8C2"/>
<reference evidence="10 11" key="1">
    <citation type="submission" date="2013-03" db="EMBL/GenBank/DDBJ databases">
        <title>Reference genome for the Human Microbiome Project.</title>
        <authorList>
            <person name="Aqrawi P."/>
            <person name="Ayvaz T."/>
            <person name="Bess C."/>
            <person name="Blankenburg K."/>
            <person name="Coyle M."/>
            <person name="Deng J."/>
            <person name="Forbes L."/>
            <person name="Fowler G."/>
            <person name="Francisco L."/>
            <person name="Fu Q."/>
            <person name="Gibbs R."/>
            <person name="Gross S."/>
            <person name="Gubbala S."/>
            <person name="Hale W."/>
            <person name="Hemphill L."/>
            <person name="Highlander S."/>
            <person name="Hirani K."/>
            <person name="Jackson L."/>
            <person name="Jakkamsetti A."/>
            <person name="Javaid M."/>
            <person name="Jayaseelan J.C."/>
            <person name="Jiang H."/>
            <person name="Joshi V."/>
            <person name="Korchina V."/>
            <person name="Kovar C."/>
            <person name="Lara F."/>
            <person name="Lee S."/>
            <person name="Liu Y."/>
            <person name="Mata R."/>
            <person name="Mathew T."/>
            <person name="Munidasa M."/>
            <person name="Muzny D."/>
            <person name="Nazareth L."/>
            <person name="Ngo R."/>
            <person name="Nguyen L."/>
            <person name="Nguyen N."/>
            <person name="Okwuonu G."/>
            <person name="Ongeri F."/>
            <person name="Palculict T."/>
            <person name="Patil S."/>
            <person name="Petrosino J."/>
            <person name="Pham C."/>
            <person name="Pham P."/>
            <person name="Pu L.-L."/>
            <person name="Qin X."/>
            <person name="Qu J."/>
            <person name="Reid J."/>
            <person name="Ross M."/>
            <person name="Ruth R."/>
            <person name="Saada N."/>
            <person name="San Lucas F."/>
            <person name="Santibanez J."/>
            <person name="Shang Y."/>
            <person name="Simmons D."/>
            <person name="Song X.-Z."/>
            <person name="Tang L.-Y."/>
            <person name="Thornton R."/>
            <person name="Warren J."/>
            <person name="Weissenberger G."/>
            <person name="Wilczek-Boney K."/>
            <person name="Worley K."/>
            <person name="Youmans B."/>
            <person name="Zhang J."/>
            <person name="Zhang L."/>
            <person name="Zhao Z."/>
            <person name="Zhou C."/>
            <person name="Zhu D."/>
            <person name="Zhu Y."/>
        </authorList>
    </citation>
    <scope>NUCLEOTIDE SEQUENCE [LARGE SCALE GENOMIC DNA]</scope>
    <source>
        <strain evidence="10 11">F0333</strain>
    </source>
</reference>
<evidence type="ECO:0000256" key="5">
    <source>
        <dbReference type="PIRSR" id="PIRSR637460-2"/>
    </source>
</evidence>
<dbReference type="PROSITE" id="PS50093">
    <property type="entry name" value="PKD"/>
    <property type="match status" value="1"/>
</dbReference>
<evidence type="ECO:0000256" key="1">
    <source>
        <dbReference type="ARBA" id="ARBA00004613"/>
    </source>
</evidence>
<feature type="active site" description="Nucleophile" evidence="4">
    <location>
        <position position="42"/>
    </location>
</feature>
<dbReference type="Gene3D" id="2.60.40.10">
    <property type="entry name" value="Immunoglobulins"/>
    <property type="match status" value="1"/>
</dbReference>
<feature type="domain" description="VWFA" evidence="9">
    <location>
        <begin position="335"/>
        <end position="522"/>
    </location>
</feature>
<dbReference type="InterPro" id="IPR037460">
    <property type="entry name" value="SEST-like"/>
</dbReference>